<dbReference type="STRING" id="1661398.A0A482VN06"/>
<feature type="region of interest" description="Disordered" evidence="1">
    <location>
        <begin position="32"/>
        <end position="121"/>
    </location>
</feature>
<dbReference type="Proteomes" id="UP000292052">
    <property type="component" value="Unassembled WGS sequence"/>
</dbReference>
<dbReference type="OrthoDB" id="3365060at2759"/>
<reference evidence="2 3" key="1">
    <citation type="submission" date="2017-03" db="EMBL/GenBank/DDBJ databases">
        <title>Genome of the blue death feigning beetle - Asbolus verrucosus.</title>
        <authorList>
            <person name="Rider S.D."/>
        </authorList>
    </citation>
    <scope>NUCLEOTIDE SEQUENCE [LARGE SCALE GENOMIC DNA]</scope>
    <source>
        <strain evidence="2">Butters</strain>
        <tissue evidence="2">Head and leg muscle</tissue>
    </source>
</reference>
<evidence type="ECO:0000313" key="3">
    <source>
        <dbReference type="Proteomes" id="UP000292052"/>
    </source>
</evidence>
<comment type="caution">
    <text evidence="2">The sequence shown here is derived from an EMBL/GenBank/DDBJ whole genome shotgun (WGS) entry which is preliminary data.</text>
</comment>
<protein>
    <submittedName>
        <fullName evidence="2">Nucleoporin NUP53</fullName>
    </submittedName>
</protein>
<proteinExistence type="predicted"/>
<feature type="non-terminal residue" evidence="2">
    <location>
        <position position="1"/>
    </location>
</feature>
<sequence length="197" mass="21951">NLSSTKTVVETKVKRVSLKLILQDSIMEPMALGSAPSSPSSPNVNPNFLPAFLMGDTSQPNTPNPNTSPGRNRTPGRKLGSISTPDCRNSYPKLFSQTQLESSKQSFTPHKPGPPSQGLFDTIEQKRKPTSPVMNPSFSDSPNVFGRSRVNEDSLSYSRNIQNLNESINLSNTLSRIDKIDTHWYFLLKMYHRNLQD</sequence>
<evidence type="ECO:0000256" key="1">
    <source>
        <dbReference type="SAM" id="MobiDB-lite"/>
    </source>
</evidence>
<organism evidence="2 3">
    <name type="scientific">Asbolus verrucosus</name>
    <name type="common">Desert ironclad beetle</name>
    <dbReference type="NCBI Taxonomy" id="1661398"/>
    <lineage>
        <taxon>Eukaryota</taxon>
        <taxon>Metazoa</taxon>
        <taxon>Ecdysozoa</taxon>
        <taxon>Arthropoda</taxon>
        <taxon>Hexapoda</taxon>
        <taxon>Insecta</taxon>
        <taxon>Pterygota</taxon>
        <taxon>Neoptera</taxon>
        <taxon>Endopterygota</taxon>
        <taxon>Coleoptera</taxon>
        <taxon>Polyphaga</taxon>
        <taxon>Cucujiformia</taxon>
        <taxon>Tenebrionidae</taxon>
        <taxon>Pimeliinae</taxon>
        <taxon>Asbolus</taxon>
    </lineage>
</organism>
<feature type="compositionally biased region" description="Low complexity" evidence="1">
    <location>
        <begin position="36"/>
        <end position="47"/>
    </location>
</feature>
<keyword evidence="3" id="KW-1185">Reference proteome</keyword>
<dbReference type="EMBL" id="QDEB01081040">
    <property type="protein sequence ID" value="RZC34321.1"/>
    <property type="molecule type" value="Genomic_DNA"/>
</dbReference>
<dbReference type="AlphaFoldDB" id="A0A482VN06"/>
<gene>
    <name evidence="2" type="ORF">BDFB_012030</name>
</gene>
<feature type="compositionally biased region" description="Polar residues" evidence="1">
    <location>
        <begin position="95"/>
        <end position="108"/>
    </location>
</feature>
<feature type="compositionally biased region" description="Low complexity" evidence="1">
    <location>
        <begin position="57"/>
        <end position="73"/>
    </location>
</feature>
<accession>A0A482VN06</accession>
<name>A0A482VN06_ASBVE</name>
<evidence type="ECO:0000313" key="2">
    <source>
        <dbReference type="EMBL" id="RZC34321.1"/>
    </source>
</evidence>